<dbReference type="GO" id="GO:0016586">
    <property type="term" value="C:RSC-type complex"/>
    <property type="evidence" value="ECO:0007669"/>
    <property type="project" value="InterPro"/>
</dbReference>
<organism evidence="11 12">
    <name type="scientific">Cyprinus carpio carpio</name>
    <dbReference type="NCBI Taxonomy" id="630221"/>
    <lineage>
        <taxon>Eukaryota</taxon>
        <taxon>Metazoa</taxon>
        <taxon>Chordata</taxon>
        <taxon>Craniata</taxon>
        <taxon>Vertebrata</taxon>
        <taxon>Euteleostomi</taxon>
        <taxon>Actinopterygii</taxon>
        <taxon>Neopterygii</taxon>
        <taxon>Teleostei</taxon>
        <taxon>Ostariophysi</taxon>
        <taxon>Cypriniformes</taxon>
        <taxon>Cyprinidae</taxon>
        <taxon>Cyprininae</taxon>
        <taxon>Cyprinus</taxon>
    </lineage>
</organism>
<accession>A0A8C1FTY7</accession>
<dbReference type="AlphaFoldDB" id="A0A8C1FTY7"/>
<dbReference type="Pfam" id="PF00439">
    <property type="entry name" value="Bromodomain"/>
    <property type="match status" value="3"/>
</dbReference>
<evidence type="ECO:0000256" key="9">
    <source>
        <dbReference type="SAM" id="MobiDB-lite"/>
    </source>
</evidence>
<protein>
    <submittedName>
        <fullName evidence="11">Polybromo 1, like</fullName>
    </submittedName>
</protein>
<dbReference type="InterPro" id="IPR018359">
    <property type="entry name" value="Bromodomain_CS"/>
</dbReference>
<keyword evidence="7" id="KW-0539">Nucleus</keyword>
<dbReference type="InterPro" id="IPR036427">
    <property type="entry name" value="Bromodomain-like_sf"/>
</dbReference>
<evidence type="ECO:0000256" key="3">
    <source>
        <dbReference type="ARBA" id="ARBA00022853"/>
    </source>
</evidence>
<dbReference type="PANTHER" id="PTHR16062:SF19">
    <property type="entry name" value="PROTEIN POLYBROMO-1"/>
    <property type="match status" value="1"/>
</dbReference>
<feature type="compositionally biased region" description="Polar residues" evidence="9">
    <location>
        <begin position="9"/>
        <end position="26"/>
    </location>
</feature>
<proteinExistence type="predicted"/>
<reference evidence="11" key="1">
    <citation type="submission" date="2025-08" db="UniProtKB">
        <authorList>
            <consortium name="Ensembl"/>
        </authorList>
    </citation>
    <scope>IDENTIFICATION</scope>
</reference>
<keyword evidence="2" id="KW-0677">Repeat</keyword>
<evidence type="ECO:0000313" key="11">
    <source>
        <dbReference type="Ensembl" id="ENSCCRP00000096189.2"/>
    </source>
</evidence>
<evidence type="ECO:0000256" key="8">
    <source>
        <dbReference type="PROSITE-ProRule" id="PRU00035"/>
    </source>
</evidence>
<feature type="region of interest" description="Disordered" evidence="9">
    <location>
        <begin position="150"/>
        <end position="172"/>
    </location>
</feature>
<dbReference type="SUPFAM" id="SSF47370">
    <property type="entry name" value="Bromodomain"/>
    <property type="match status" value="3"/>
</dbReference>
<evidence type="ECO:0000313" key="12">
    <source>
        <dbReference type="Proteomes" id="UP001108240"/>
    </source>
</evidence>
<feature type="region of interest" description="Disordered" evidence="9">
    <location>
        <begin position="1"/>
        <end position="33"/>
    </location>
</feature>
<dbReference type="GO" id="GO:0006338">
    <property type="term" value="P:chromatin remodeling"/>
    <property type="evidence" value="ECO:0007669"/>
    <property type="project" value="InterPro"/>
</dbReference>
<dbReference type="PRINTS" id="PR00503">
    <property type="entry name" value="BROMODOMAIN"/>
</dbReference>
<reference evidence="11" key="2">
    <citation type="submission" date="2025-09" db="UniProtKB">
        <authorList>
            <consortium name="Ensembl"/>
        </authorList>
    </citation>
    <scope>IDENTIFICATION</scope>
</reference>
<keyword evidence="5 8" id="KW-0103">Bromodomain</keyword>
<feature type="domain" description="Bromo" evidence="10">
    <location>
        <begin position="174"/>
        <end position="245"/>
    </location>
</feature>
<dbReference type="CDD" id="cd05524">
    <property type="entry name" value="Bromo_polybromo_I"/>
    <property type="match status" value="1"/>
</dbReference>
<dbReference type="PROSITE" id="PS50014">
    <property type="entry name" value="BROMODOMAIN_2"/>
    <property type="match status" value="3"/>
</dbReference>
<keyword evidence="6" id="KW-0804">Transcription</keyword>
<dbReference type="GeneTree" id="ENSGT00390000003017"/>
<evidence type="ECO:0000256" key="2">
    <source>
        <dbReference type="ARBA" id="ARBA00022737"/>
    </source>
</evidence>
<evidence type="ECO:0000256" key="6">
    <source>
        <dbReference type="ARBA" id="ARBA00023163"/>
    </source>
</evidence>
<sequence>MGSKRRRATSPSSTGDFDDATSSTPVSGWKRRRASTAPSVDQIAVCHELYNTVRDYKDDQGRQICELFVRAPKRRNQPDYYEVVSQPIDMMKIQQKLRAEEYQDVEQFSADFHLLINNTKAYYQADSAEYRAACRLLNIFLSTKNELLQGAEGEEAEDDEDGEDGENPSASMEDEVKTIHRFFVFMEDHQHYPDYYAVIKEPIDLRTVAQKIQAGHYKSISAMAKDVDLLTKNAKTYNEPGSQVFKDANAIKKVFAQRRTEIEQAEPTKSSLRIRNRRSAQGDRLSAITMALQAGSESDEDSILTGTVRYDTGESEADCGLSASDPIFLLYQSVRGARSVQGLLLAEPFLQLPARREYPDYYHQIKNPISLQQIRDKMKNGDYEGIEQMEADLTLMFENAKRYNMPNSTIYKRAQRLQQIMQVCLL</sequence>
<dbReference type="GO" id="GO:0006368">
    <property type="term" value="P:transcription elongation by RNA polymerase II"/>
    <property type="evidence" value="ECO:0007669"/>
    <property type="project" value="TreeGrafter"/>
</dbReference>
<dbReference type="FunFam" id="1.20.920.10:FF:000120">
    <property type="entry name" value="Uncharacterized protein"/>
    <property type="match status" value="1"/>
</dbReference>
<keyword evidence="4" id="KW-0805">Transcription regulation</keyword>
<dbReference type="GO" id="GO:0016514">
    <property type="term" value="C:SWI/SNF complex"/>
    <property type="evidence" value="ECO:0007669"/>
    <property type="project" value="TreeGrafter"/>
</dbReference>
<dbReference type="Proteomes" id="UP001108240">
    <property type="component" value="Unplaced"/>
</dbReference>
<dbReference type="SMART" id="SM00297">
    <property type="entry name" value="BROMO"/>
    <property type="match status" value="3"/>
</dbReference>
<dbReference type="PANTHER" id="PTHR16062">
    <property type="entry name" value="SWI/SNF-RELATED"/>
    <property type="match status" value="1"/>
</dbReference>
<evidence type="ECO:0000256" key="5">
    <source>
        <dbReference type="ARBA" id="ARBA00023117"/>
    </source>
</evidence>
<evidence type="ECO:0000256" key="4">
    <source>
        <dbReference type="ARBA" id="ARBA00023015"/>
    </source>
</evidence>
<name>A0A8C1FTY7_CYPCA</name>
<dbReference type="PROSITE" id="PS00633">
    <property type="entry name" value="BROMODOMAIN_1"/>
    <property type="match status" value="1"/>
</dbReference>
<evidence type="ECO:0000259" key="10">
    <source>
        <dbReference type="PROSITE" id="PS50014"/>
    </source>
</evidence>
<keyword evidence="3" id="KW-0156">Chromatin regulator</keyword>
<dbReference type="GO" id="GO:0003682">
    <property type="term" value="F:chromatin binding"/>
    <property type="evidence" value="ECO:0007669"/>
    <property type="project" value="TreeGrafter"/>
</dbReference>
<feature type="domain" description="Bromo" evidence="10">
    <location>
        <begin position="341"/>
        <end position="411"/>
    </location>
</feature>
<feature type="compositionally biased region" description="Acidic residues" evidence="9">
    <location>
        <begin position="152"/>
        <end position="166"/>
    </location>
</feature>
<evidence type="ECO:0000256" key="1">
    <source>
        <dbReference type="ARBA" id="ARBA00004123"/>
    </source>
</evidence>
<dbReference type="InterPro" id="IPR037382">
    <property type="entry name" value="Rsc/polybromo"/>
</dbReference>
<dbReference type="FunFam" id="1.20.920.10:FF:000013">
    <property type="entry name" value="Protein polybromo-1 isoform 1"/>
    <property type="match status" value="1"/>
</dbReference>
<comment type="subcellular location">
    <subcellularLocation>
        <location evidence="1">Nucleus</location>
    </subcellularLocation>
</comment>
<dbReference type="Gene3D" id="1.20.920.10">
    <property type="entry name" value="Bromodomain-like"/>
    <property type="match status" value="3"/>
</dbReference>
<feature type="domain" description="Bromo" evidence="10">
    <location>
        <begin position="60"/>
        <end position="130"/>
    </location>
</feature>
<dbReference type="InterPro" id="IPR001487">
    <property type="entry name" value="Bromodomain"/>
</dbReference>
<dbReference type="FunFam" id="1.20.920.10:FF:000011">
    <property type="entry name" value="Protein polybromo-1 isoform 1"/>
    <property type="match status" value="1"/>
</dbReference>
<keyword evidence="12" id="KW-1185">Reference proteome</keyword>
<dbReference type="Ensembl" id="ENSCCRT00000104382.2">
    <property type="protein sequence ID" value="ENSCCRP00000096189.2"/>
    <property type="gene ID" value="ENSCCRG00000051197.2"/>
</dbReference>
<dbReference type="CDD" id="cd05520">
    <property type="entry name" value="Bromo_polybromo_III"/>
    <property type="match status" value="1"/>
</dbReference>
<evidence type="ECO:0000256" key="7">
    <source>
        <dbReference type="ARBA" id="ARBA00023242"/>
    </source>
</evidence>